<sequence>MGRGGDKTKVYCTSLSNLAPNHGKLFKRPPCYHIYHVTVRHWVTTFGNLSPKKLWLGRGGLVAERWLRNRKVAGATLHSSEDLSFVQAWWTKSVKDQTFCWWCSTEVWRRIAPVYVLSSSSDHGFK</sequence>
<dbReference type="AlphaFoldDB" id="A0A4Y2LBE5"/>
<proteinExistence type="predicted"/>
<accession>A0A4Y2LBE5</accession>
<gene>
    <name evidence="1" type="ORF">AVEN_91334_1</name>
</gene>
<dbReference type="Proteomes" id="UP000499080">
    <property type="component" value="Unassembled WGS sequence"/>
</dbReference>
<comment type="caution">
    <text evidence="1">The sequence shown here is derived from an EMBL/GenBank/DDBJ whole genome shotgun (WGS) entry which is preliminary data.</text>
</comment>
<dbReference type="EMBL" id="BGPR01005541">
    <property type="protein sequence ID" value="GBN11137.1"/>
    <property type="molecule type" value="Genomic_DNA"/>
</dbReference>
<evidence type="ECO:0000313" key="1">
    <source>
        <dbReference type="EMBL" id="GBN11137.1"/>
    </source>
</evidence>
<organism evidence="1 2">
    <name type="scientific">Araneus ventricosus</name>
    <name type="common">Orbweaver spider</name>
    <name type="synonym">Epeira ventricosa</name>
    <dbReference type="NCBI Taxonomy" id="182803"/>
    <lineage>
        <taxon>Eukaryota</taxon>
        <taxon>Metazoa</taxon>
        <taxon>Ecdysozoa</taxon>
        <taxon>Arthropoda</taxon>
        <taxon>Chelicerata</taxon>
        <taxon>Arachnida</taxon>
        <taxon>Araneae</taxon>
        <taxon>Araneomorphae</taxon>
        <taxon>Entelegynae</taxon>
        <taxon>Araneoidea</taxon>
        <taxon>Araneidae</taxon>
        <taxon>Araneus</taxon>
    </lineage>
</organism>
<keyword evidence="2" id="KW-1185">Reference proteome</keyword>
<protein>
    <submittedName>
        <fullName evidence="1">Uncharacterized protein</fullName>
    </submittedName>
</protein>
<name>A0A4Y2LBE5_ARAVE</name>
<evidence type="ECO:0000313" key="2">
    <source>
        <dbReference type="Proteomes" id="UP000499080"/>
    </source>
</evidence>
<reference evidence="1 2" key="1">
    <citation type="journal article" date="2019" name="Sci. Rep.">
        <title>Orb-weaving spider Araneus ventricosus genome elucidates the spidroin gene catalogue.</title>
        <authorList>
            <person name="Kono N."/>
            <person name="Nakamura H."/>
            <person name="Ohtoshi R."/>
            <person name="Moran D.A.P."/>
            <person name="Shinohara A."/>
            <person name="Yoshida Y."/>
            <person name="Fujiwara M."/>
            <person name="Mori M."/>
            <person name="Tomita M."/>
            <person name="Arakawa K."/>
        </authorList>
    </citation>
    <scope>NUCLEOTIDE SEQUENCE [LARGE SCALE GENOMIC DNA]</scope>
</reference>